<protein>
    <recommendedName>
        <fullName evidence="1">Aminoglycoside phosphotransferase domain-containing protein</fullName>
    </recommendedName>
</protein>
<feature type="domain" description="Aminoglycoside phosphotransferase" evidence="1">
    <location>
        <begin position="53"/>
        <end position="260"/>
    </location>
</feature>
<proteinExistence type="predicted"/>
<dbReference type="InterPro" id="IPR051678">
    <property type="entry name" value="AGP_Transferase"/>
</dbReference>
<accession>A0AAD7TKK5</accession>
<organism evidence="2 3">
    <name type="scientific">Trametes cubensis</name>
    <dbReference type="NCBI Taxonomy" id="1111947"/>
    <lineage>
        <taxon>Eukaryota</taxon>
        <taxon>Fungi</taxon>
        <taxon>Dikarya</taxon>
        <taxon>Basidiomycota</taxon>
        <taxon>Agaricomycotina</taxon>
        <taxon>Agaricomycetes</taxon>
        <taxon>Polyporales</taxon>
        <taxon>Polyporaceae</taxon>
        <taxon>Trametes</taxon>
    </lineage>
</organism>
<dbReference type="InterPro" id="IPR011009">
    <property type="entry name" value="Kinase-like_dom_sf"/>
</dbReference>
<dbReference type="PANTHER" id="PTHR21310">
    <property type="entry name" value="AMINOGLYCOSIDE PHOSPHOTRANSFERASE-RELATED-RELATED"/>
    <property type="match status" value="1"/>
</dbReference>
<dbReference type="AlphaFoldDB" id="A0AAD7TKK5"/>
<dbReference type="PANTHER" id="PTHR21310:SF55">
    <property type="entry name" value="AMINOGLYCOSIDE PHOSPHOTRANSFERASE DOMAIN-CONTAINING PROTEIN"/>
    <property type="match status" value="1"/>
</dbReference>
<evidence type="ECO:0000259" key="1">
    <source>
        <dbReference type="Pfam" id="PF01636"/>
    </source>
</evidence>
<dbReference type="Proteomes" id="UP001215151">
    <property type="component" value="Unassembled WGS sequence"/>
</dbReference>
<dbReference type="SUPFAM" id="SSF56112">
    <property type="entry name" value="Protein kinase-like (PK-like)"/>
    <property type="match status" value="1"/>
</dbReference>
<dbReference type="Gene3D" id="3.90.1200.10">
    <property type="match status" value="1"/>
</dbReference>
<name>A0AAD7TKK5_9APHY</name>
<evidence type="ECO:0000313" key="3">
    <source>
        <dbReference type="Proteomes" id="UP001215151"/>
    </source>
</evidence>
<comment type="caution">
    <text evidence="2">The sequence shown here is derived from an EMBL/GenBank/DDBJ whole genome shotgun (WGS) entry which is preliminary data.</text>
</comment>
<reference evidence="2" key="1">
    <citation type="submission" date="2022-11" db="EMBL/GenBank/DDBJ databases">
        <title>Genome Sequence of Cubamyces cubensis.</title>
        <authorList>
            <person name="Buettner E."/>
        </authorList>
    </citation>
    <scope>NUCLEOTIDE SEQUENCE</scope>
    <source>
        <strain evidence="2">MPL-01</strain>
    </source>
</reference>
<dbReference type="InterPro" id="IPR002575">
    <property type="entry name" value="Aminoglycoside_PTrfase"/>
</dbReference>
<gene>
    <name evidence="2" type="ORF">ONZ51_g10133</name>
</gene>
<evidence type="ECO:0000313" key="2">
    <source>
        <dbReference type="EMBL" id="KAJ8463626.1"/>
    </source>
</evidence>
<dbReference type="Pfam" id="PF01636">
    <property type="entry name" value="APH"/>
    <property type="match status" value="1"/>
</dbReference>
<dbReference type="EMBL" id="JAPEVG010000381">
    <property type="protein sequence ID" value="KAJ8463626.1"/>
    <property type="molecule type" value="Genomic_DNA"/>
</dbReference>
<keyword evidence="3" id="KW-1185">Reference proteome</keyword>
<sequence length="288" mass="32880">MPTHAETPKLPANLNLPSPASARELLPLKCITDHGDKRISEYSPDVLVKFGAHVEAEVRALKYLHGRLSFRTPQVLHHAPFPGKPLTPWEWRDGCWYFFMDKCPGVPLDTVIQKMSPAELDHIADQLLAVLKEMRAIKSTTIGALDGGPFDNRFMPYPWQPSKAFASVSQYLEYYRKLFLDICGPDYVKELFAPFPSGANVPVHLTHGDLVPRNILVQGSTITAIIDWETAGFYPEFWEYCRMHERSWMSPQWSRVLARVFPGPKREKEIDAVGRIIRLLRDNDSTYC</sequence>